<evidence type="ECO:0000313" key="8">
    <source>
        <dbReference type="Proteomes" id="UP000293347"/>
    </source>
</evidence>
<name>A0A4R0NQ71_9SPHI</name>
<proteinExistence type="predicted"/>
<dbReference type="InterPro" id="IPR009908">
    <property type="entry name" value="Methylamine_util_MauE"/>
</dbReference>
<sequence length="142" mass="16304">MNPRFLQIMPQVTAWIFIVLFVYTASDKLVNVKDFSEFLNRLEFIGPYGSVLAWMIPVVEIGISLMLLLPSFRAAGLIVSIGLMLLFTFYLVYMRIAYTHLPCHCGGVISKLTWLQHIWFNVGLIVLLLFSVRWFSWTKPAG</sequence>
<dbReference type="Proteomes" id="UP000293347">
    <property type="component" value="Unassembled WGS sequence"/>
</dbReference>
<evidence type="ECO:0000256" key="4">
    <source>
        <dbReference type="ARBA" id="ARBA00023136"/>
    </source>
</evidence>
<dbReference type="Pfam" id="PF07291">
    <property type="entry name" value="MauE"/>
    <property type="match status" value="1"/>
</dbReference>
<feature type="transmembrane region" description="Helical" evidence="5">
    <location>
        <begin position="51"/>
        <end position="69"/>
    </location>
</feature>
<keyword evidence="4 5" id="KW-0472">Membrane</keyword>
<accession>A0A4R0NQ71</accession>
<keyword evidence="3 5" id="KW-1133">Transmembrane helix</keyword>
<dbReference type="UniPathway" id="UPA00895"/>
<dbReference type="RefSeq" id="WP_131593501.1">
    <property type="nucleotide sequence ID" value="NZ_SJSL01000001.1"/>
</dbReference>
<protein>
    <submittedName>
        <fullName evidence="7">DoxX family membrane protein</fullName>
    </submittedName>
</protein>
<evidence type="ECO:0000313" key="7">
    <source>
        <dbReference type="EMBL" id="TCD03161.1"/>
    </source>
</evidence>
<feature type="domain" description="Methylamine utilisation protein MauE" evidence="6">
    <location>
        <begin position="8"/>
        <end position="131"/>
    </location>
</feature>
<evidence type="ECO:0000256" key="2">
    <source>
        <dbReference type="ARBA" id="ARBA00022692"/>
    </source>
</evidence>
<gene>
    <name evidence="7" type="ORF">EZ437_04075</name>
</gene>
<dbReference type="GO" id="GO:0030416">
    <property type="term" value="P:methylamine metabolic process"/>
    <property type="evidence" value="ECO:0007669"/>
    <property type="project" value="InterPro"/>
</dbReference>
<dbReference type="GO" id="GO:0016020">
    <property type="term" value="C:membrane"/>
    <property type="evidence" value="ECO:0007669"/>
    <property type="project" value="UniProtKB-SubCell"/>
</dbReference>
<evidence type="ECO:0000256" key="3">
    <source>
        <dbReference type="ARBA" id="ARBA00022989"/>
    </source>
</evidence>
<dbReference type="EMBL" id="SJSL01000001">
    <property type="protein sequence ID" value="TCD03161.1"/>
    <property type="molecule type" value="Genomic_DNA"/>
</dbReference>
<feature type="transmembrane region" description="Helical" evidence="5">
    <location>
        <begin position="12"/>
        <end position="31"/>
    </location>
</feature>
<reference evidence="7 8" key="1">
    <citation type="submission" date="2019-02" db="EMBL/GenBank/DDBJ databases">
        <title>Pedobacter sp. RP-1-14 sp. nov., isolated from Arctic soil.</title>
        <authorList>
            <person name="Dahal R.H."/>
        </authorList>
    </citation>
    <scope>NUCLEOTIDE SEQUENCE [LARGE SCALE GENOMIC DNA]</scope>
    <source>
        <strain evidence="7 8">RP-1-14</strain>
    </source>
</reference>
<keyword evidence="8" id="KW-1185">Reference proteome</keyword>
<comment type="caution">
    <text evidence="7">The sequence shown here is derived from an EMBL/GenBank/DDBJ whole genome shotgun (WGS) entry which is preliminary data.</text>
</comment>
<comment type="subcellular location">
    <subcellularLocation>
        <location evidence="1">Membrane</location>
        <topology evidence="1">Multi-pass membrane protein</topology>
    </subcellularLocation>
</comment>
<evidence type="ECO:0000259" key="6">
    <source>
        <dbReference type="Pfam" id="PF07291"/>
    </source>
</evidence>
<feature type="transmembrane region" description="Helical" evidence="5">
    <location>
        <begin position="118"/>
        <end position="136"/>
    </location>
</feature>
<organism evidence="7 8">
    <name type="scientific">Pedobacter psychroterrae</name>
    <dbReference type="NCBI Taxonomy" id="2530453"/>
    <lineage>
        <taxon>Bacteria</taxon>
        <taxon>Pseudomonadati</taxon>
        <taxon>Bacteroidota</taxon>
        <taxon>Sphingobacteriia</taxon>
        <taxon>Sphingobacteriales</taxon>
        <taxon>Sphingobacteriaceae</taxon>
        <taxon>Pedobacter</taxon>
    </lineage>
</organism>
<evidence type="ECO:0000256" key="5">
    <source>
        <dbReference type="SAM" id="Phobius"/>
    </source>
</evidence>
<dbReference type="AlphaFoldDB" id="A0A4R0NQ71"/>
<feature type="transmembrane region" description="Helical" evidence="5">
    <location>
        <begin position="76"/>
        <end position="98"/>
    </location>
</feature>
<keyword evidence="2 5" id="KW-0812">Transmembrane</keyword>
<evidence type="ECO:0000256" key="1">
    <source>
        <dbReference type="ARBA" id="ARBA00004141"/>
    </source>
</evidence>
<dbReference type="OrthoDB" id="673785at2"/>